<dbReference type="Proteomes" id="UP000028123">
    <property type="component" value="Unassembled WGS sequence"/>
</dbReference>
<evidence type="ECO:0000313" key="25">
    <source>
        <dbReference type="EMBL" id="KEQ24986.1"/>
    </source>
</evidence>
<proteinExistence type="inferred from homology"/>
<dbReference type="InterPro" id="IPR008731">
    <property type="entry name" value="PTS_EIN"/>
</dbReference>
<keyword evidence="8 17" id="KW-0813">Transport</keyword>
<accession>A0A081P2R3</accession>
<keyword evidence="12 17" id="KW-0598">Phosphotransferase system</keyword>
<feature type="active site" description="Proton donor" evidence="18">
    <location>
        <position position="502"/>
    </location>
</feature>
<keyword evidence="10 17" id="KW-0762">Sugar transport</keyword>
<evidence type="ECO:0000256" key="21">
    <source>
        <dbReference type="SAM" id="Coils"/>
    </source>
</evidence>
<dbReference type="Pfam" id="PF05524">
    <property type="entry name" value="PEP-utilisers_N"/>
    <property type="match status" value="1"/>
</dbReference>
<evidence type="ECO:0000259" key="24">
    <source>
        <dbReference type="Pfam" id="PF05524"/>
    </source>
</evidence>
<evidence type="ECO:0000256" key="20">
    <source>
        <dbReference type="PIRSR" id="PIRSR000732-3"/>
    </source>
</evidence>
<gene>
    <name evidence="25" type="ORF">ET33_06415</name>
</gene>
<keyword evidence="9 17" id="KW-0963">Cytoplasm</keyword>
<dbReference type="GO" id="GO:0008965">
    <property type="term" value="F:phosphoenolpyruvate-protein phosphotransferase activity"/>
    <property type="evidence" value="ECO:0007669"/>
    <property type="project" value="UniProtKB-EC"/>
</dbReference>
<dbReference type="Gene3D" id="3.20.20.60">
    <property type="entry name" value="Phosphoenolpyruvate-binding domains"/>
    <property type="match status" value="1"/>
</dbReference>
<evidence type="ECO:0000256" key="16">
    <source>
        <dbReference type="ARBA" id="ARBA00033235"/>
    </source>
</evidence>
<feature type="binding site" evidence="19">
    <location>
        <position position="332"/>
    </location>
    <ligand>
        <name>phosphoenolpyruvate</name>
        <dbReference type="ChEBI" id="CHEBI:58702"/>
    </ligand>
</feature>
<evidence type="ECO:0000259" key="23">
    <source>
        <dbReference type="Pfam" id="PF02896"/>
    </source>
</evidence>
<evidence type="ECO:0000256" key="13">
    <source>
        <dbReference type="ARBA" id="ARBA00022723"/>
    </source>
</evidence>
<evidence type="ECO:0000256" key="2">
    <source>
        <dbReference type="ARBA" id="ARBA00001946"/>
    </source>
</evidence>
<dbReference type="AlphaFoldDB" id="A0A081P2R3"/>
<evidence type="ECO:0000256" key="14">
    <source>
        <dbReference type="ARBA" id="ARBA00022777"/>
    </source>
</evidence>
<comment type="similarity">
    <text evidence="5 17">Belongs to the PEP-utilizing enzyme family.</text>
</comment>
<feature type="binding site" evidence="19">
    <location>
        <position position="296"/>
    </location>
    <ligand>
        <name>phosphoenolpyruvate</name>
        <dbReference type="ChEBI" id="CHEBI:58702"/>
    </ligand>
</feature>
<keyword evidence="21" id="KW-0175">Coiled coil</keyword>
<feature type="binding site" evidence="20">
    <location>
        <position position="455"/>
    </location>
    <ligand>
        <name>Mg(2+)</name>
        <dbReference type="ChEBI" id="CHEBI:18420"/>
    </ligand>
</feature>
<dbReference type="InterPro" id="IPR000121">
    <property type="entry name" value="PEP_util_C"/>
</dbReference>
<dbReference type="GO" id="GO:0016301">
    <property type="term" value="F:kinase activity"/>
    <property type="evidence" value="ECO:0007669"/>
    <property type="project" value="UniProtKB-KW"/>
</dbReference>
<dbReference type="InterPro" id="IPR036637">
    <property type="entry name" value="Phosphohistidine_dom_sf"/>
</dbReference>
<name>A0A081P2R3_9BACL</name>
<organism evidence="25 26">
    <name type="scientific">Paenibacillus tyrfis</name>
    <dbReference type="NCBI Taxonomy" id="1501230"/>
    <lineage>
        <taxon>Bacteria</taxon>
        <taxon>Bacillati</taxon>
        <taxon>Bacillota</taxon>
        <taxon>Bacilli</taxon>
        <taxon>Bacillales</taxon>
        <taxon>Paenibacillaceae</taxon>
        <taxon>Paenibacillus</taxon>
    </lineage>
</organism>
<evidence type="ECO:0000256" key="15">
    <source>
        <dbReference type="ARBA" id="ARBA00022842"/>
    </source>
</evidence>
<dbReference type="SUPFAM" id="SSF51621">
    <property type="entry name" value="Phosphoenolpyruvate/pyruvate domain"/>
    <property type="match status" value="1"/>
</dbReference>
<evidence type="ECO:0000256" key="18">
    <source>
        <dbReference type="PIRSR" id="PIRSR000732-1"/>
    </source>
</evidence>
<comment type="subcellular location">
    <subcellularLocation>
        <location evidence="4 17">Cytoplasm</location>
    </subcellularLocation>
</comment>
<evidence type="ECO:0000256" key="17">
    <source>
        <dbReference type="PIRNR" id="PIRNR000732"/>
    </source>
</evidence>
<dbReference type="InterPro" id="IPR050499">
    <property type="entry name" value="PEP-utilizing_PTS_enzyme"/>
</dbReference>
<dbReference type="NCBIfam" id="TIGR01417">
    <property type="entry name" value="PTS_I_fam"/>
    <property type="match status" value="1"/>
</dbReference>
<dbReference type="InterPro" id="IPR024692">
    <property type="entry name" value="PTS_EI"/>
</dbReference>
<comment type="cofactor">
    <cofactor evidence="2 17 20">
        <name>Mg(2+)</name>
        <dbReference type="ChEBI" id="CHEBI:18420"/>
    </cofactor>
</comment>
<evidence type="ECO:0000256" key="1">
    <source>
        <dbReference type="ARBA" id="ARBA00000683"/>
    </source>
</evidence>
<dbReference type="Pfam" id="PF02896">
    <property type="entry name" value="PEP-utilizers_C"/>
    <property type="match status" value="1"/>
</dbReference>
<dbReference type="InterPro" id="IPR036618">
    <property type="entry name" value="PtsI_HPr-bd_sf"/>
</dbReference>
<comment type="function">
    <text evidence="3 17">General (non sugar-specific) component of the phosphoenolpyruvate-dependent sugar phosphotransferase system (sugar PTS). This major carbohydrate active-transport system catalyzes the phosphorylation of incoming sugar substrates concomitantly with their translocation across the cell membrane. Enzyme I transfers the phosphoryl group from phosphoenolpyruvate (PEP) to the phosphoryl carrier protein (HPr).</text>
</comment>
<dbReference type="PIRSF" id="PIRSF000732">
    <property type="entry name" value="PTS_enzyme_I"/>
    <property type="match status" value="1"/>
</dbReference>
<keyword evidence="14 17" id="KW-0418">Kinase</keyword>
<feature type="domain" description="PEP-utilising enzyme C-terminal" evidence="23">
    <location>
        <begin position="252"/>
        <end position="539"/>
    </location>
</feature>
<feature type="active site" description="Tele-phosphohistidine intermediate" evidence="18">
    <location>
        <position position="189"/>
    </location>
</feature>
<keyword evidence="26" id="KW-1185">Reference proteome</keyword>
<dbReference type="OrthoDB" id="9765468at2"/>
<dbReference type="GO" id="GO:0005737">
    <property type="term" value="C:cytoplasm"/>
    <property type="evidence" value="ECO:0007669"/>
    <property type="project" value="UniProtKB-SubCell"/>
</dbReference>
<evidence type="ECO:0000256" key="3">
    <source>
        <dbReference type="ARBA" id="ARBA00002728"/>
    </source>
</evidence>
<dbReference type="SUPFAM" id="SSF47831">
    <property type="entry name" value="Enzyme I of the PEP:sugar phosphotransferase system HPr-binding (sub)domain"/>
    <property type="match status" value="1"/>
</dbReference>
<evidence type="ECO:0000259" key="22">
    <source>
        <dbReference type="Pfam" id="PF00391"/>
    </source>
</evidence>
<dbReference type="InterPro" id="IPR023151">
    <property type="entry name" value="PEP_util_CS"/>
</dbReference>
<evidence type="ECO:0000256" key="12">
    <source>
        <dbReference type="ARBA" id="ARBA00022683"/>
    </source>
</evidence>
<evidence type="ECO:0000256" key="19">
    <source>
        <dbReference type="PIRSR" id="PIRSR000732-2"/>
    </source>
</evidence>
<comment type="caution">
    <text evidence="25">The sequence shown here is derived from an EMBL/GenBank/DDBJ whole genome shotgun (WGS) entry which is preliminary data.</text>
</comment>
<dbReference type="PANTHER" id="PTHR46244:SF3">
    <property type="entry name" value="PHOSPHOENOLPYRUVATE-PROTEIN PHOSPHOTRANSFERASE"/>
    <property type="match status" value="1"/>
</dbReference>
<dbReference type="InterPro" id="IPR006318">
    <property type="entry name" value="PTS_EI-like"/>
</dbReference>
<protein>
    <recommendedName>
        <fullName evidence="7 17">Phosphoenolpyruvate-protein phosphotransferase</fullName>
        <ecNumber evidence="6 17">2.7.3.9</ecNumber>
    </recommendedName>
    <alternativeName>
        <fullName evidence="16 17">Phosphotransferase system, enzyme I</fullName>
    </alternativeName>
</protein>
<evidence type="ECO:0000256" key="5">
    <source>
        <dbReference type="ARBA" id="ARBA00007837"/>
    </source>
</evidence>
<reference evidence="25 26" key="1">
    <citation type="submission" date="2014-06" db="EMBL/GenBank/DDBJ databases">
        <title>Draft genome sequence of Paenibacillus sp. MSt1.</title>
        <authorList>
            <person name="Aw Y.K."/>
            <person name="Ong K.S."/>
            <person name="Gan H.M."/>
            <person name="Lee S.M."/>
        </authorList>
    </citation>
    <scope>NUCLEOTIDE SEQUENCE [LARGE SCALE GENOMIC DNA]</scope>
    <source>
        <strain evidence="25 26">MSt1</strain>
    </source>
</reference>
<feature type="domain" description="PEP-utilising enzyme mobile" evidence="22">
    <location>
        <begin position="153"/>
        <end position="225"/>
    </location>
</feature>
<dbReference type="eggNOG" id="COG1080">
    <property type="taxonomic scope" value="Bacteria"/>
</dbReference>
<keyword evidence="11 17" id="KW-0808">Transferase</keyword>
<evidence type="ECO:0000256" key="11">
    <source>
        <dbReference type="ARBA" id="ARBA00022679"/>
    </source>
</evidence>
<feature type="domain" description="Phosphotransferase system enzyme I N-terminal" evidence="24">
    <location>
        <begin position="3"/>
        <end position="126"/>
    </location>
</feature>
<evidence type="ECO:0000313" key="26">
    <source>
        <dbReference type="Proteomes" id="UP000028123"/>
    </source>
</evidence>
<evidence type="ECO:0000256" key="6">
    <source>
        <dbReference type="ARBA" id="ARBA00012232"/>
    </source>
</evidence>
<comment type="catalytic activity">
    <reaction evidence="1 17">
        <text>L-histidyl-[protein] + phosphoenolpyruvate = N(pros)-phospho-L-histidyl-[protein] + pyruvate</text>
        <dbReference type="Rhea" id="RHEA:23880"/>
        <dbReference type="Rhea" id="RHEA-COMP:9745"/>
        <dbReference type="Rhea" id="RHEA-COMP:9746"/>
        <dbReference type="ChEBI" id="CHEBI:15361"/>
        <dbReference type="ChEBI" id="CHEBI:29979"/>
        <dbReference type="ChEBI" id="CHEBI:58702"/>
        <dbReference type="ChEBI" id="CHEBI:64837"/>
        <dbReference type="EC" id="2.7.3.9"/>
    </reaction>
</comment>
<dbReference type="EC" id="2.7.3.9" evidence="6 17"/>
<feature type="coiled-coil region" evidence="21">
    <location>
        <begin position="40"/>
        <end position="67"/>
    </location>
</feature>
<feature type="binding site" evidence="19">
    <location>
        <position position="465"/>
    </location>
    <ligand>
        <name>phosphoenolpyruvate</name>
        <dbReference type="ChEBI" id="CHEBI:58702"/>
    </ligand>
</feature>
<dbReference type="GO" id="GO:0009401">
    <property type="term" value="P:phosphoenolpyruvate-dependent sugar phosphotransferase system"/>
    <property type="evidence" value="ECO:0007669"/>
    <property type="project" value="UniProtKB-KW"/>
</dbReference>
<sequence>MMQGLSASSGIAIGRALIIYKEERSLTKAFIDESQVPDELQAFDAAVQRAKEQLKLLMTKLEEAGNEQEAGIIEGQWFLLDDPALMQEVSGKIRNEKVQAAWAAHQTFREYMQAFELMEDEYIKERIADMKDAESRLLDEILGVRTIDLSALSEPAVILAHDLTPSMTAQMNKKTVLGFVTEVGSKTSHTAIMARTFGIPAVVGVSGLLDCFSEGDWVVLDGEAGQIIRNPMPDQLEAYERKRKEYAEFTANLAAIRDMPSLTIDGKRFELYGNIGKPEEAEMVLQQSGEGIGLFRTEFLFMDRGEMPSEEEQYEAYKEVLLKMQGKPVIIRTLDIGGDKEIPYLPLGKEFNPFLGWRAIRYCLADPALFKTQLRALLRAAVHGDLRIMFPMISGEKEILDAKTLLAEAEQELSAQGMAFKSSVPLGIMIEIPAAALVSDKLAQHVDFFSIGTNDLIQYTVAADRMNEKVSYLYDSQHLAVLRLIDIVCRNAKKYGKHVGMCGEMAGDPRMAKLLIGLGVEEWSMSASQIPLVKQAIMSLSESDCVNDVRELLN</sequence>
<evidence type="ECO:0000256" key="9">
    <source>
        <dbReference type="ARBA" id="ARBA00022490"/>
    </source>
</evidence>
<feature type="binding site" evidence="20">
    <location>
        <position position="431"/>
    </location>
    <ligand>
        <name>Mg(2+)</name>
        <dbReference type="ChEBI" id="CHEBI:18420"/>
    </ligand>
</feature>
<dbReference type="InterPro" id="IPR008279">
    <property type="entry name" value="PEP-util_enz_mobile_dom"/>
</dbReference>
<dbReference type="EMBL" id="JNVM01000013">
    <property type="protein sequence ID" value="KEQ24986.1"/>
    <property type="molecule type" value="Genomic_DNA"/>
</dbReference>
<dbReference type="PRINTS" id="PR01736">
    <property type="entry name" value="PHPHTRNFRASE"/>
</dbReference>
<keyword evidence="13 17" id="KW-0479">Metal-binding</keyword>
<dbReference type="Gene3D" id="1.10.274.10">
    <property type="entry name" value="PtsI, HPr-binding domain"/>
    <property type="match status" value="1"/>
</dbReference>
<feature type="binding site" evidence="19">
    <location>
        <begin position="454"/>
        <end position="455"/>
    </location>
    <ligand>
        <name>phosphoenolpyruvate</name>
        <dbReference type="ChEBI" id="CHEBI:58702"/>
    </ligand>
</feature>
<dbReference type="InterPro" id="IPR015813">
    <property type="entry name" value="Pyrv/PenolPyrv_kinase-like_dom"/>
</dbReference>
<evidence type="ECO:0000256" key="10">
    <source>
        <dbReference type="ARBA" id="ARBA00022597"/>
    </source>
</evidence>
<dbReference type="PROSITE" id="PS00742">
    <property type="entry name" value="PEP_ENZYMES_2"/>
    <property type="match status" value="1"/>
</dbReference>
<keyword evidence="15 17" id="KW-0460">Magnesium</keyword>
<dbReference type="InterPro" id="IPR040442">
    <property type="entry name" value="Pyrv_kinase-like_dom_sf"/>
</dbReference>
<dbReference type="Gene3D" id="3.50.30.10">
    <property type="entry name" value="Phosphohistidine domain"/>
    <property type="match status" value="1"/>
</dbReference>
<dbReference type="Pfam" id="PF00391">
    <property type="entry name" value="PEP-utilizers"/>
    <property type="match status" value="1"/>
</dbReference>
<dbReference type="SUPFAM" id="SSF52009">
    <property type="entry name" value="Phosphohistidine domain"/>
    <property type="match status" value="1"/>
</dbReference>
<dbReference type="GO" id="GO:0046872">
    <property type="term" value="F:metal ion binding"/>
    <property type="evidence" value="ECO:0007669"/>
    <property type="project" value="UniProtKB-KW"/>
</dbReference>
<evidence type="ECO:0000256" key="4">
    <source>
        <dbReference type="ARBA" id="ARBA00004496"/>
    </source>
</evidence>
<dbReference type="RefSeq" id="WP_036684237.1">
    <property type="nucleotide sequence ID" value="NZ_JNVM01000013.1"/>
</dbReference>
<dbReference type="PANTHER" id="PTHR46244">
    <property type="entry name" value="PHOSPHOENOLPYRUVATE-PROTEIN PHOSPHOTRANSFERASE"/>
    <property type="match status" value="1"/>
</dbReference>
<keyword evidence="25" id="KW-0670">Pyruvate</keyword>
<evidence type="ECO:0000256" key="8">
    <source>
        <dbReference type="ARBA" id="ARBA00022448"/>
    </source>
</evidence>
<evidence type="ECO:0000256" key="7">
    <source>
        <dbReference type="ARBA" id="ARBA00016544"/>
    </source>
</evidence>